<gene>
    <name evidence="1" type="ORF">MNBD_IGNAVI01-497</name>
</gene>
<sequence>MKKLFLIKNLTNEIIEFDNLVEAEKRFLNFSNSTELIEKDKLNNEKVIKSRTHKKVGQIEINNKCVYIKVPFFQPSDKPEIKISKIGESPKQLRSKMDVIDEVWE</sequence>
<protein>
    <submittedName>
        <fullName evidence="1">Uncharacterized protein</fullName>
    </submittedName>
</protein>
<dbReference type="AlphaFoldDB" id="A0A3B1C9J2"/>
<organism evidence="1">
    <name type="scientific">hydrothermal vent metagenome</name>
    <dbReference type="NCBI Taxonomy" id="652676"/>
    <lineage>
        <taxon>unclassified sequences</taxon>
        <taxon>metagenomes</taxon>
        <taxon>ecological metagenomes</taxon>
    </lineage>
</organism>
<name>A0A3B1C9J2_9ZZZZ</name>
<proteinExistence type="predicted"/>
<dbReference type="EMBL" id="UOGD01000171">
    <property type="protein sequence ID" value="VAX20548.1"/>
    <property type="molecule type" value="Genomic_DNA"/>
</dbReference>
<reference evidence="1" key="1">
    <citation type="submission" date="2018-06" db="EMBL/GenBank/DDBJ databases">
        <authorList>
            <person name="Zhirakovskaya E."/>
        </authorList>
    </citation>
    <scope>NUCLEOTIDE SEQUENCE</scope>
</reference>
<evidence type="ECO:0000313" key="1">
    <source>
        <dbReference type="EMBL" id="VAX20548.1"/>
    </source>
</evidence>
<accession>A0A3B1C9J2</accession>